<evidence type="ECO:0000313" key="3">
    <source>
        <dbReference type="Proteomes" id="UP000682892"/>
    </source>
</evidence>
<dbReference type="EMBL" id="CH477462">
    <property type="protein sequence ID" value="EAT40540.1"/>
    <property type="molecule type" value="Genomic_DNA"/>
</dbReference>
<reference evidence="2" key="1">
    <citation type="submission" date="2005-10" db="EMBL/GenBank/DDBJ databases">
        <authorList>
            <person name="Loftus B.J."/>
            <person name="Nene V.M."/>
            <person name="Hannick L.I."/>
            <person name="Bidwell S."/>
            <person name="Haas B."/>
            <person name="Amedeo P."/>
            <person name="Orvis J."/>
            <person name="Wortman J.R."/>
            <person name="White O.R."/>
            <person name="Salzberg S."/>
            <person name="Shumway M."/>
            <person name="Koo H."/>
            <person name="Zhao Y."/>
            <person name="Holmes M."/>
            <person name="Miller J."/>
            <person name="Schatz M."/>
            <person name="Pop M."/>
            <person name="Pai G."/>
            <person name="Utterback T."/>
            <person name="Rogers Y.-H."/>
            <person name="Kravitz S."/>
            <person name="Fraser C.M."/>
        </authorList>
    </citation>
    <scope>NUCLEOTIDE SEQUENCE</scope>
    <source>
        <strain evidence="2">Liverpool</strain>
    </source>
</reference>
<accession>Q171A4</accession>
<name>Q171A4_AEDAE</name>
<feature type="compositionally biased region" description="Basic and acidic residues" evidence="1">
    <location>
        <begin position="12"/>
        <end position="21"/>
    </location>
</feature>
<reference evidence="2" key="2">
    <citation type="journal article" date="2007" name="Science">
        <title>Genome sequence of Aedes aegypti, a major arbovirus vector.</title>
        <authorList>
            <person name="Nene V."/>
            <person name="Wortman J.R."/>
            <person name="Lawson D."/>
            <person name="Haas B."/>
            <person name="Kodira C."/>
            <person name="Tu Z.J."/>
            <person name="Loftus B."/>
            <person name="Xi Z."/>
            <person name="Megy K."/>
            <person name="Grabherr M."/>
            <person name="Ren Q."/>
            <person name="Zdobnov E.M."/>
            <person name="Lobo N.F."/>
            <person name="Campbell K.S."/>
            <person name="Brown S.E."/>
            <person name="Bonaldo M.F."/>
            <person name="Zhu J."/>
            <person name="Sinkins S.P."/>
            <person name="Hogenkamp D.G."/>
            <person name="Amedeo P."/>
            <person name="Arensburger P."/>
            <person name="Atkinson P.W."/>
            <person name="Bidwell S."/>
            <person name="Biedler J."/>
            <person name="Birney E."/>
            <person name="Bruggner R.V."/>
            <person name="Costas J."/>
            <person name="Coy M.R."/>
            <person name="Crabtree J."/>
            <person name="Crawford M."/>
            <person name="Debruyn B."/>
            <person name="Decaprio D."/>
            <person name="Eiglmeier K."/>
            <person name="Eisenstadt E."/>
            <person name="El-Dorry H."/>
            <person name="Gelbart W.M."/>
            <person name="Gomes S.L."/>
            <person name="Hammond M."/>
            <person name="Hannick L.I."/>
            <person name="Hogan J.R."/>
            <person name="Holmes M.H."/>
            <person name="Jaffe D."/>
            <person name="Johnston J.S."/>
            <person name="Kennedy R.C."/>
            <person name="Koo H."/>
            <person name="Kravitz S."/>
            <person name="Kriventseva E.V."/>
            <person name="Kulp D."/>
            <person name="Labutti K."/>
            <person name="Lee E."/>
            <person name="Li S."/>
            <person name="Lovin D.D."/>
            <person name="Mao C."/>
            <person name="Mauceli E."/>
            <person name="Menck C.F."/>
            <person name="Miller J.R."/>
            <person name="Montgomery P."/>
            <person name="Mori A."/>
            <person name="Nascimento A.L."/>
            <person name="Naveira H.F."/>
            <person name="Nusbaum C."/>
            <person name="O'leary S."/>
            <person name="Orvis J."/>
            <person name="Pertea M."/>
            <person name="Quesneville H."/>
            <person name="Reidenbach K.R."/>
            <person name="Rogers Y.H."/>
            <person name="Roth C.W."/>
            <person name="Schneider J.R."/>
            <person name="Schatz M."/>
            <person name="Shumway M."/>
            <person name="Stanke M."/>
            <person name="Stinson E.O."/>
            <person name="Tubio J.M."/>
            <person name="Vanzee J.P."/>
            <person name="Verjovski-Almeida S."/>
            <person name="Werner D."/>
            <person name="White O."/>
            <person name="Wyder S."/>
            <person name="Zeng Q."/>
            <person name="Zhao Q."/>
            <person name="Zhao Y."/>
            <person name="Hill C.A."/>
            <person name="Raikhel A.S."/>
            <person name="Soares M.B."/>
            <person name="Knudson D.L."/>
            <person name="Lee N.H."/>
            <person name="Galagan J."/>
            <person name="Salzberg S.L."/>
            <person name="Paulsen I.T."/>
            <person name="Dimopoulos G."/>
            <person name="Collins F.H."/>
            <person name="Birren B."/>
            <person name="Fraser-Liggett C.M."/>
            <person name="Severson D.W."/>
        </authorList>
    </citation>
    <scope>NUCLEOTIDE SEQUENCE [LARGE SCALE GENOMIC DNA]</scope>
    <source>
        <strain evidence="2">Liverpool</strain>
    </source>
</reference>
<feature type="region of interest" description="Disordered" evidence="1">
    <location>
        <begin position="1"/>
        <end position="31"/>
    </location>
</feature>
<dbReference type="HOGENOM" id="CLU_2560112_0_0_1"/>
<gene>
    <name evidence="2" type="ORF">AaeL_AAEL007737</name>
</gene>
<organism evidence="2 3">
    <name type="scientific">Aedes aegypti</name>
    <name type="common">Yellowfever mosquito</name>
    <name type="synonym">Culex aegypti</name>
    <dbReference type="NCBI Taxonomy" id="7159"/>
    <lineage>
        <taxon>Eukaryota</taxon>
        <taxon>Metazoa</taxon>
        <taxon>Ecdysozoa</taxon>
        <taxon>Arthropoda</taxon>
        <taxon>Hexapoda</taxon>
        <taxon>Insecta</taxon>
        <taxon>Pterygota</taxon>
        <taxon>Neoptera</taxon>
        <taxon>Endopterygota</taxon>
        <taxon>Diptera</taxon>
        <taxon>Nematocera</taxon>
        <taxon>Culicoidea</taxon>
        <taxon>Culicidae</taxon>
        <taxon>Culicinae</taxon>
        <taxon>Aedini</taxon>
        <taxon>Aedes</taxon>
        <taxon>Stegomyia</taxon>
    </lineage>
</organism>
<dbReference type="Proteomes" id="UP000682892">
    <property type="component" value="Chromosome 2"/>
</dbReference>
<proteinExistence type="predicted"/>
<dbReference type="AlphaFoldDB" id="Q171A4"/>
<sequence length="82" mass="9070">MCTEMLNDLPEGEAKQTDGRIHGSGPRSLVQLHQRRQSHCQKATPVPDTQFSSIRTKIALRCCSSEAAGRTSDDEWSAETEP</sequence>
<evidence type="ECO:0000313" key="2">
    <source>
        <dbReference type="EMBL" id="EAT40540.1"/>
    </source>
</evidence>
<dbReference type="PaxDb" id="7159-AAEL007737-PA"/>
<reference evidence="2" key="3">
    <citation type="submission" date="2012-09" db="EMBL/GenBank/DDBJ databases">
        <authorList>
            <consortium name="VectorBase"/>
        </authorList>
    </citation>
    <scope>NUCLEOTIDE SEQUENCE</scope>
    <source>
        <strain evidence="2">Liverpool</strain>
    </source>
</reference>
<protein>
    <submittedName>
        <fullName evidence="2">AAEL007737-PA</fullName>
    </submittedName>
</protein>
<evidence type="ECO:0000256" key="1">
    <source>
        <dbReference type="SAM" id="MobiDB-lite"/>
    </source>
</evidence>